<keyword evidence="3" id="KW-1185">Reference proteome</keyword>
<evidence type="ECO:0000313" key="3">
    <source>
        <dbReference type="Proteomes" id="UP000594263"/>
    </source>
</evidence>
<feature type="region of interest" description="Disordered" evidence="1">
    <location>
        <begin position="30"/>
        <end position="53"/>
    </location>
</feature>
<dbReference type="Proteomes" id="UP000594263">
    <property type="component" value="Unplaced"/>
</dbReference>
<accession>A0A7N0VGG5</accession>
<dbReference type="EnsemblPlants" id="Kaladp0756s0003.1.v1.1">
    <property type="protein sequence ID" value="Kaladp0756s0003.1.v1.1.CDS.1"/>
    <property type="gene ID" value="Kaladp0756s0003.v1.1"/>
</dbReference>
<dbReference type="Gramene" id="Kaladp0756s0003.1.v1.1">
    <property type="protein sequence ID" value="Kaladp0756s0003.1.v1.1.CDS.1"/>
    <property type="gene ID" value="Kaladp0756s0003.v1.1"/>
</dbReference>
<evidence type="ECO:0000313" key="2">
    <source>
        <dbReference type="EnsemblPlants" id="Kaladp0756s0003.1.v1.1.CDS.1"/>
    </source>
</evidence>
<proteinExistence type="predicted"/>
<sequence length="53" mass="5932">MIRIAETALPIRPPFFSLIKPRINTQPQPDLIADGEICRSGRSRRSQAASRAK</sequence>
<organism evidence="2 3">
    <name type="scientific">Kalanchoe fedtschenkoi</name>
    <name type="common">Lavender scallops</name>
    <name type="synonym">South American air plant</name>
    <dbReference type="NCBI Taxonomy" id="63787"/>
    <lineage>
        <taxon>Eukaryota</taxon>
        <taxon>Viridiplantae</taxon>
        <taxon>Streptophyta</taxon>
        <taxon>Embryophyta</taxon>
        <taxon>Tracheophyta</taxon>
        <taxon>Spermatophyta</taxon>
        <taxon>Magnoliopsida</taxon>
        <taxon>eudicotyledons</taxon>
        <taxon>Gunneridae</taxon>
        <taxon>Pentapetalae</taxon>
        <taxon>Saxifragales</taxon>
        <taxon>Crassulaceae</taxon>
        <taxon>Kalanchoe</taxon>
    </lineage>
</organism>
<name>A0A7N0VGG5_KALFE</name>
<dbReference type="AlphaFoldDB" id="A0A7N0VGG5"/>
<reference evidence="2" key="1">
    <citation type="submission" date="2021-01" db="UniProtKB">
        <authorList>
            <consortium name="EnsemblPlants"/>
        </authorList>
    </citation>
    <scope>IDENTIFICATION</scope>
</reference>
<protein>
    <submittedName>
        <fullName evidence="2">Uncharacterized protein</fullName>
    </submittedName>
</protein>
<evidence type="ECO:0000256" key="1">
    <source>
        <dbReference type="SAM" id="MobiDB-lite"/>
    </source>
</evidence>